<dbReference type="GO" id="GO:0005829">
    <property type="term" value="C:cytosol"/>
    <property type="evidence" value="ECO:0007669"/>
    <property type="project" value="TreeGrafter"/>
</dbReference>
<proteinExistence type="predicted"/>
<keyword evidence="1" id="KW-0560">Oxidoreductase</keyword>
<protein>
    <submittedName>
        <fullName evidence="4">Hydroxyacid dehydrogenase</fullName>
    </submittedName>
</protein>
<dbReference type="InterPro" id="IPR006140">
    <property type="entry name" value="D-isomer_DH_NAD-bd"/>
</dbReference>
<dbReference type="GO" id="GO:0016618">
    <property type="term" value="F:hydroxypyruvate reductase [NAD(P)H] activity"/>
    <property type="evidence" value="ECO:0007669"/>
    <property type="project" value="TreeGrafter"/>
</dbReference>
<keyword evidence="5" id="KW-1185">Reference proteome</keyword>
<evidence type="ECO:0000256" key="1">
    <source>
        <dbReference type="ARBA" id="ARBA00023002"/>
    </source>
</evidence>
<dbReference type="OrthoDB" id="34275at2157"/>
<dbReference type="CDD" id="cd12167">
    <property type="entry name" value="2-Hacid_dh_8"/>
    <property type="match status" value="1"/>
</dbReference>
<dbReference type="SUPFAM" id="SSF52283">
    <property type="entry name" value="Formate/glycerate dehydrogenase catalytic domain-like"/>
    <property type="match status" value="1"/>
</dbReference>
<dbReference type="PROSITE" id="PS00671">
    <property type="entry name" value="D_2_HYDROXYACID_DH_3"/>
    <property type="match status" value="1"/>
</dbReference>
<evidence type="ECO:0000259" key="3">
    <source>
        <dbReference type="Pfam" id="PF02826"/>
    </source>
</evidence>
<dbReference type="SUPFAM" id="SSF51735">
    <property type="entry name" value="NAD(P)-binding Rossmann-fold domains"/>
    <property type="match status" value="1"/>
</dbReference>
<organism evidence="4 5">
    <name type="scientific">Halomarina oriensis</name>
    <dbReference type="NCBI Taxonomy" id="671145"/>
    <lineage>
        <taxon>Archaea</taxon>
        <taxon>Methanobacteriati</taxon>
        <taxon>Methanobacteriota</taxon>
        <taxon>Stenosarchaea group</taxon>
        <taxon>Halobacteria</taxon>
        <taxon>Halobacteriales</taxon>
        <taxon>Natronomonadaceae</taxon>
        <taxon>Halomarina</taxon>
    </lineage>
</organism>
<dbReference type="PANTHER" id="PTHR10996:SF178">
    <property type="entry name" value="2-HYDROXYACID DEHYDROGENASE YGL185C-RELATED"/>
    <property type="match status" value="1"/>
</dbReference>
<dbReference type="Pfam" id="PF02826">
    <property type="entry name" value="2-Hacid_dh_C"/>
    <property type="match status" value="1"/>
</dbReference>
<accession>A0A6B0GNY7</accession>
<dbReference type="PANTHER" id="PTHR10996">
    <property type="entry name" value="2-HYDROXYACID DEHYDROGENASE-RELATED"/>
    <property type="match status" value="1"/>
</dbReference>
<dbReference type="InterPro" id="IPR029753">
    <property type="entry name" value="D-isomer_DH_CS"/>
</dbReference>
<dbReference type="InterPro" id="IPR036291">
    <property type="entry name" value="NAD(P)-bd_dom_sf"/>
</dbReference>
<dbReference type="EMBL" id="WSZK01000011">
    <property type="protein sequence ID" value="MWG33855.1"/>
    <property type="molecule type" value="Genomic_DNA"/>
</dbReference>
<name>A0A6B0GNY7_9EURY</name>
<keyword evidence="2" id="KW-0520">NAD</keyword>
<dbReference type="Proteomes" id="UP000451471">
    <property type="component" value="Unassembled WGS sequence"/>
</dbReference>
<dbReference type="RefSeq" id="WP_158203576.1">
    <property type="nucleotide sequence ID" value="NZ_WSZK01000011.1"/>
</dbReference>
<comment type="caution">
    <text evidence="4">The sequence shown here is derived from an EMBL/GenBank/DDBJ whole genome shotgun (WGS) entry which is preliminary data.</text>
</comment>
<dbReference type="GO" id="GO:0030267">
    <property type="term" value="F:glyoxylate reductase (NADPH) activity"/>
    <property type="evidence" value="ECO:0007669"/>
    <property type="project" value="TreeGrafter"/>
</dbReference>
<dbReference type="GO" id="GO:0051287">
    <property type="term" value="F:NAD binding"/>
    <property type="evidence" value="ECO:0007669"/>
    <property type="project" value="InterPro"/>
</dbReference>
<dbReference type="Gene3D" id="3.40.50.720">
    <property type="entry name" value="NAD(P)-binding Rossmann-like Domain"/>
    <property type="match status" value="2"/>
</dbReference>
<evidence type="ECO:0000313" key="5">
    <source>
        <dbReference type="Proteomes" id="UP000451471"/>
    </source>
</evidence>
<dbReference type="InterPro" id="IPR050223">
    <property type="entry name" value="D-isomer_2-hydroxyacid_DH"/>
</dbReference>
<gene>
    <name evidence="4" type="ORF">GQS65_04990</name>
</gene>
<sequence length="332" mass="35419">METLVTLPDSLRRRLLSPDVERRLEALGTVTWNGSDEQFRPADLREALAGVDVCVTGWGTPRLTEAVIADADALELMAHVGGSVGALASHALYDRDVTVCSAIGTMAPFVAEGVLAHLLATLRDLPAFDRDLRAGEWPKVPDRSDSLFGRTVGFVGLGAVGGELLDLLAPFDVEVLVYDPYVGTDRLSNHSNARIAALDETLRSADAVSVHAAKTPETVGLLDAERLALLRDGTVLVNAARGAVVDEDALVAELESGRIRAALDVFEREPLPADSPLRSLDAVSLTPHVAGAPAERHLAGTVVAEVERFAAGDPLRHTISRERFETMTDDSL</sequence>
<evidence type="ECO:0000313" key="4">
    <source>
        <dbReference type="EMBL" id="MWG33855.1"/>
    </source>
</evidence>
<evidence type="ECO:0000256" key="2">
    <source>
        <dbReference type="ARBA" id="ARBA00023027"/>
    </source>
</evidence>
<reference evidence="4 5" key="1">
    <citation type="submission" date="2019-12" db="EMBL/GenBank/DDBJ databases">
        <title>Halocatena pleomorpha gen. nov. sp. nov., an extremely halophilic archaeon of family Halobacteriaceae isolated from saltpan soil.</title>
        <authorList>
            <person name="Pal Y."/>
            <person name="Verma A."/>
            <person name="Krishnamurthi S."/>
            <person name="Kumar P."/>
        </authorList>
    </citation>
    <scope>NUCLEOTIDE SEQUENCE [LARGE SCALE GENOMIC DNA]</scope>
    <source>
        <strain evidence="4 5">JCM 16495</strain>
    </source>
</reference>
<dbReference type="AlphaFoldDB" id="A0A6B0GNY7"/>
<feature type="domain" description="D-isomer specific 2-hydroxyacid dehydrogenase NAD-binding" evidence="3">
    <location>
        <begin position="115"/>
        <end position="290"/>
    </location>
</feature>